<reference evidence="4 5" key="1">
    <citation type="journal article" date="2016" name="Nat. Commun.">
        <title>Ectomycorrhizal ecology is imprinted in the genome of the dominant symbiotic fungus Cenococcum geophilum.</title>
        <authorList>
            <consortium name="DOE Joint Genome Institute"/>
            <person name="Peter M."/>
            <person name="Kohler A."/>
            <person name="Ohm R.A."/>
            <person name="Kuo A."/>
            <person name="Krutzmann J."/>
            <person name="Morin E."/>
            <person name="Arend M."/>
            <person name="Barry K.W."/>
            <person name="Binder M."/>
            <person name="Choi C."/>
            <person name="Clum A."/>
            <person name="Copeland A."/>
            <person name="Grisel N."/>
            <person name="Haridas S."/>
            <person name="Kipfer T."/>
            <person name="LaButti K."/>
            <person name="Lindquist E."/>
            <person name="Lipzen A."/>
            <person name="Maire R."/>
            <person name="Meier B."/>
            <person name="Mihaltcheva S."/>
            <person name="Molinier V."/>
            <person name="Murat C."/>
            <person name="Poggeler S."/>
            <person name="Quandt C.A."/>
            <person name="Sperisen C."/>
            <person name="Tritt A."/>
            <person name="Tisserant E."/>
            <person name="Crous P.W."/>
            <person name="Henrissat B."/>
            <person name="Nehls U."/>
            <person name="Egli S."/>
            <person name="Spatafora J.W."/>
            <person name="Grigoriev I.V."/>
            <person name="Martin F.M."/>
        </authorList>
    </citation>
    <scope>NUCLEOTIDE SEQUENCE [LARGE SCALE GENOMIC DNA]</scope>
    <source>
        <strain evidence="4 5">CBS 207.34</strain>
    </source>
</reference>
<comment type="similarity">
    <text evidence="1 2">Belongs to the iron/ascorbate-dependent oxidoreductase family.</text>
</comment>
<feature type="domain" description="Fe2OG dioxygenase" evidence="3">
    <location>
        <begin position="153"/>
        <end position="265"/>
    </location>
</feature>
<organism evidence="4 5">
    <name type="scientific">Glonium stellatum</name>
    <dbReference type="NCBI Taxonomy" id="574774"/>
    <lineage>
        <taxon>Eukaryota</taxon>
        <taxon>Fungi</taxon>
        <taxon>Dikarya</taxon>
        <taxon>Ascomycota</taxon>
        <taxon>Pezizomycotina</taxon>
        <taxon>Dothideomycetes</taxon>
        <taxon>Pleosporomycetidae</taxon>
        <taxon>Gloniales</taxon>
        <taxon>Gloniaceae</taxon>
        <taxon>Glonium</taxon>
    </lineage>
</organism>
<dbReference type="InterPro" id="IPR026992">
    <property type="entry name" value="DIOX_N"/>
</dbReference>
<evidence type="ECO:0000313" key="5">
    <source>
        <dbReference type="Proteomes" id="UP000250140"/>
    </source>
</evidence>
<dbReference type="SUPFAM" id="SSF51197">
    <property type="entry name" value="Clavaminate synthase-like"/>
    <property type="match status" value="1"/>
</dbReference>
<evidence type="ECO:0000259" key="3">
    <source>
        <dbReference type="PROSITE" id="PS51471"/>
    </source>
</evidence>
<dbReference type="PROSITE" id="PS51471">
    <property type="entry name" value="FE2OG_OXY"/>
    <property type="match status" value="1"/>
</dbReference>
<dbReference type="PANTHER" id="PTHR47990">
    <property type="entry name" value="2-OXOGLUTARATE (2OG) AND FE(II)-DEPENDENT OXYGENASE SUPERFAMILY PROTEIN-RELATED"/>
    <property type="match status" value="1"/>
</dbReference>
<keyword evidence="2" id="KW-0408">Iron</keyword>
<gene>
    <name evidence="4" type="ORF">AOQ84DRAFT_400328</name>
</gene>
<dbReference type="InterPro" id="IPR005123">
    <property type="entry name" value="Oxoglu/Fe-dep_dioxygenase_dom"/>
</dbReference>
<dbReference type="EMBL" id="KV750631">
    <property type="protein sequence ID" value="OCL04023.1"/>
    <property type="molecule type" value="Genomic_DNA"/>
</dbReference>
<dbReference type="InterPro" id="IPR050231">
    <property type="entry name" value="Iron_ascorbate_oxido_reductase"/>
</dbReference>
<evidence type="ECO:0000256" key="2">
    <source>
        <dbReference type="RuleBase" id="RU003682"/>
    </source>
</evidence>
<dbReference type="GO" id="GO:0046872">
    <property type="term" value="F:metal ion binding"/>
    <property type="evidence" value="ECO:0007669"/>
    <property type="project" value="UniProtKB-KW"/>
</dbReference>
<dbReference type="OrthoDB" id="288590at2759"/>
<dbReference type="Pfam" id="PF14226">
    <property type="entry name" value="DIOX_N"/>
    <property type="match status" value="1"/>
</dbReference>
<dbReference type="Pfam" id="PF03171">
    <property type="entry name" value="2OG-FeII_Oxy"/>
    <property type="match status" value="1"/>
</dbReference>
<dbReference type="GO" id="GO:0044283">
    <property type="term" value="P:small molecule biosynthetic process"/>
    <property type="evidence" value="ECO:0007669"/>
    <property type="project" value="UniProtKB-ARBA"/>
</dbReference>
<dbReference type="InterPro" id="IPR044861">
    <property type="entry name" value="IPNS-like_FE2OG_OXY"/>
</dbReference>
<dbReference type="Proteomes" id="UP000250140">
    <property type="component" value="Unassembled WGS sequence"/>
</dbReference>
<keyword evidence="5" id="KW-1185">Reference proteome</keyword>
<dbReference type="AlphaFoldDB" id="A0A8E2JNT9"/>
<dbReference type="InterPro" id="IPR027443">
    <property type="entry name" value="IPNS-like_sf"/>
</dbReference>
<keyword evidence="2" id="KW-0560">Oxidoreductase</keyword>
<dbReference type="Gene3D" id="2.60.120.330">
    <property type="entry name" value="B-lactam Antibiotic, Isopenicillin N Synthase, Chain"/>
    <property type="match status" value="1"/>
</dbReference>
<evidence type="ECO:0000256" key="1">
    <source>
        <dbReference type="ARBA" id="ARBA00008056"/>
    </source>
</evidence>
<dbReference type="GO" id="GO:0016491">
    <property type="term" value="F:oxidoreductase activity"/>
    <property type="evidence" value="ECO:0007669"/>
    <property type="project" value="UniProtKB-KW"/>
</dbReference>
<evidence type="ECO:0000313" key="4">
    <source>
        <dbReference type="EMBL" id="OCL04023.1"/>
    </source>
</evidence>
<name>A0A8E2JNT9_9PEZI</name>
<sequence length="307" mass="33836">MPSVVEQENSSAPLVPTVNIATFLADLDSPAAELVIHSVHQACTTSGFFQITGHGLPEELQRDLSQASRKFFALGFQEKTKLDAKTMIGHRGYDILASQSYHEDVLLDLEEGFCVGYDMLLNDPEVQARRFFVGPNREFRLPVEAYFQAIHSLALKVLDLVARTLPYGPHIFDEFTAGHTVALGVGAHTDFGAITLLLQDGQPGFEALDPKTNYFVPVHPTPNAFVFNVGDMPSVWAGDEYKSSVHRVINKAPADRYSAAFFYDGALDCPLTPLHHKGAPDGVKEALTVEKHMIRHIMESCTLPEKS</sequence>
<keyword evidence="2" id="KW-0479">Metal-binding</keyword>
<protein>
    <submittedName>
        <fullName evidence="4">Putative 2OG-Fe(II) oxygenase family oxidoreductase</fullName>
    </submittedName>
</protein>
<proteinExistence type="inferred from homology"/>
<accession>A0A8E2JNT9</accession>